<dbReference type="Pfam" id="PF01426">
    <property type="entry name" value="BAH"/>
    <property type="match status" value="1"/>
</dbReference>
<dbReference type="Gene3D" id="2.30.30.490">
    <property type="match status" value="1"/>
</dbReference>
<dbReference type="Pfam" id="PF17872">
    <property type="entry name" value="AAA_lid_10"/>
    <property type="match status" value="1"/>
</dbReference>
<comment type="function">
    <text evidence="13">Component of the origin recognition complex (ORC) that binds origins of replication. DNA-binding is ATP-dependent, however specific DNA sequences that define origins of replication have not been identified so far. ORC is required to assemble the pre-replication complex necessary to initiate DNA replication.</text>
</comment>
<keyword evidence="6 12" id="KW-0863">Zinc-finger</keyword>
<feature type="compositionally biased region" description="Low complexity" evidence="14">
    <location>
        <begin position="105"/>
        <end position="116"/>
    </location>
</feature>
<dbReference type="CDD" id="cd00009">
    <property type="entry name" value="AAA"/>
    <property type="match status" value="1"/>
</dbReference>
<evidence type="ECO:0000256" key="1">
    <source>
        <dbReference type="ARBA" id="ARBA00004123"/>
    </source>
</evidence>
<feature type="compositionally biased region" description="Low complexity" evidence="14">
    <location>
        <begin position="60"/>
        <end position="77"/>
    </location>
</feature>
<dbReference type="GO" id="GO:0033314">
    <property type="term" value="P:mitotic DNA replication checkpoint signaling"/>
    <property type="evidence" value="ECO:0007669"/>
    <property type="project" value="TreeGrafter"/>
</dbReference>
<dbReference type="PROSITE" id="PS01359">
    <property type="entry name" value="ZF_PHD_1"/>
    <property type="match status" value="1"/>
</dbReference>
<keyword evidence="8 13" id="KW-0067">ATP-binding</keyword>
<dbReference type="InterPro" id="IPR043151">
    <property type="entry name" value="BAH_sf"/>
</dbReference>
<comment type="subunit">
    <text evidence="13">Component of the origin recognition complex (ORC) composed of at least ORC1, ORC2, ORC3, ORC4, ORC5 and ORC6. ORC is regulated in a cell-cycle and development dependent manner. It is sequentially assembled at the exit from anaphase of mitosis and disassembled as cells enter S phase. Binds unmodified and methylated histone H3.</text>
</comment>
<dbReference type="SMART" id="SM00439">
    <property type="entry name" value="BAH"/>
    <property type="match status" value="1"/>
</dbReference>
<evidence type="ECO:0000313" key="17">
    <source>
        <dbReference type="EMBL" id="KAK9830101.1"/>
    </source>
</evidence>
<dbReference type="GO" id="GO:0006270">
    <property type="term" value="P:DNA replication initiation"/>
    <property type="evidence" value="ECO:0007669"/>
    <property type="project" value="TreeGrafter"/>
</dbReference>
<dbReference type="EMBL" id="JALJOR010000001">
    <property type="protein sequence ID" value="KAK9830101.1"/>
    <property type="molecule type" value="Genomic_DNA"/>
</dbReference>
<keyword evidence="9" id="KW-0460">Magnesium</keyword>
<evidence type="ECO:0000256" key="4">
    <source>
        <dbReference type="ARBA" id="ARBA00022723"/>
    </source>
</evidence>
<dbReference type="SMART" id="SM00249">
    <property type="entry name" value="PHD"/>
    <property type="match status" value="1"/>
</dbReference>
<evidence type="ECO:0000256" key="5">
    <source>
        <dbReference type="ARBA" id="ARBA00022741"/>
    </source>
</evidence>
<evidence type="ECO:0000313" key="18">
    <source>
        <dbReference type="Proteomes" id="UP001489004"/>
    </source>
</evidence>
<name>A0AAW1R8I7_9CHLO</name>
<dbReference type="PANTHER" id="PTHR10763:SF23">
    <property type="entry name" value="ORIGIN RECOGNITION COMPLEX SUBUNIT 1"/>
    <property type="match status" value="1"/>
</dbReference>
<keyword evidence="18" id="KW-1185">Reference proteome</keyword>
<dbReference type="InterPro" id="IPR001025">
    <property type="entry name" value="BAH_dom"/>
</dbReference>
<dbReference type="Proteomes" id="UP001489004">
    <property type="component" value="Unassembled WGS sequence"/>
</dbReference>
<dbReference type="Gene3D" id="1.10.8.60">
    <property type="match status" value="1"/>
</dbReference>
<dbReference type="Gene3D" id="3.30.40.10">
    <property type="entry name" value="Zinc/RING finger domain, C3HC4 (zinc finger)"/>
    <property type="match status" value="1"/>
</dbReference>
<feature type="domain" description="PHD-type" evidence="15">
    <location>
        <begin position="158"/>
        <end position="209"/>
    </location>
</feature>
<comment type="subcellular location">
    <subcellularLocation>
        <location evidence="1 13">Nucleus</location>
    </subcellularLocation>
</comment>
<feature type="compositionally biased region" description="Basic residues" evidence="14">
    <location>
        <begin position="78"/>
        <end position="89"/>
    </location>
</feature>
<dbReference type="GO" id="GO:0016887">
    <property type="term" value="F:ATP hydrolysis activity"/>
    <property type="evidence" value="ECO:0007669"/>
    <property type="project" value="InterPro"/>
</dbReference>
<dbReference type="Pfam" id="PF00004">
    <property type="entry name" value="AAA"/>
    <property type="match status" value="1"/>
</dbReference>
<evidence type="ECO:0000256" key="13">
    <source>
        <dbReference type="RuleBase" id="RU365058"/>
    </source>
</evidence>
<dbReference type="InterPro" id="IPR001965">
    <property type="entry name" value="Znf_PHD"/>
</dbReference>
<dbReference type="SMART" id="SM00382">
    <property type="entry name" value="AAA"/>
    <property type="match status" value="1"/>
</dbReference>
<dbReference type="GO" id="GO:0003688">
    <property type="term" value="F:DNA replication origin binding"/>
    <property type="evidence" value="ECO:0007669"/>
    <property type="project" value="TreeGrafter"/>
</dbReference>
<dbReference type="GO" id="GO:0008270">
    <property type="term" value="F:zinc ion binding"/>
    <property type="evidence" value="ECO:0007669"/>
    <property type="project" value="UniProtKB-KW"/>
</dbReference>
<evidence type="ECO:0000256" key="6">
    <source>
        <dbReference type="ARBA" id="ARBA00022771"/>
    </source>
</evidence>
<protein>
    <recommendedName>
        <fullName evidence="13">Origin recognition complex subunit 1</fullName>
    </recommendedName>
</protein>
<keyword evidence="11 13" id="KW-0539">Nucleus</keyword>
<feature type="compositionally biased region" description="Acidic residues" evidence="14">
    <location>
        <begin position="351"/>
        <end position="360"/>
    </location>
</feature>
<dbReference type="SUPFAM" id="SSF57903">
    <property type="entry name" value="FYVE/PHD zinc finger"/>
    <property type="match status" value="1"/>
</dbReference>
<dbReference type="Gene3D" id="3.40.50.300">
    <property type="entry name" value="P-loop containing nucleotide triphosphate hydrolases"/>
    <property type="match status" value="1"/>
</dbReference>
<dbReference type="InterPro" id="IPR050311">
    <property type="entry name" value="ORC1/CDC6"/>
</dbReference>
<dbReference type="InterPro" id="IPR027417">
    <property type="entry name" value="P-loop_NTPase"/>
</dbReference>
<dbReference type="InterPro" id="IPR019786">
    <property type="entry name" value="Zinc_finger_PHD-type_CS"/>
</dbReference>
<keyword evidence="10 13" id="KW-0238">DNA-binding</keyword>
<keyword evidence="3 13" id="KW-0235">DNA replication</keyword>
<dbReference type="GO" id="GO:0003682">
    <property type="term" value="F:chromatin binding"/>
    <property type="evidence" value="ECO:0007669"/>
    <property type="project" value="InterPro"/>
</dbReference>
<dbReference type="PROSITE" id="PS50016">
    <property type="entry name" value="ZF_PHD_2"/>
    <property type="match status" value="1"/>
</dbReference>
<evidence type="ECO:0000256" key="10">
    <source>
        <dbReference type="ARBA" id="ARBA00023125"/>
    </source>
</evidence>
<proteinExistence type="inferred from homology"/>
<dbReference type="GO" id="GO:0005664">
    <property type="term" value="C:nuclear origin of replication recognition complex"/>
    <property type="evidence" value="ECO:0007669"/>
    <property type="project" value="TreeGrafter"/>
</dbReference>
<dbReference type="AlphaFoldDB" id="A0AAW1R8I7"/>
<evidence type="ECO:0000256" key="11">
    <source>
        <dbReference type="ARBA" id="ARBA00023242"/>
    </source>
</evidence>
<dbReference type="InterPro" id="IPR013083">
    <property type="entry name" value="Znf_RING/FYVE/PHD"/>
</dbReference>
<dbReference type="PROSITE" id="PS51038">
    <property type="entry name" value="BAH"/>
    <property type="match status" value="1"/>
</dbReference>
<dbReference type="InterPro" id="IPR003959">
    <property type="entry name" value="ATPase_AAA_core"/>
</dbReference>
<dbReference type="PANTHER" id="PTHR10763">
    <property type="entry name" value="CELL DIVISION CONTROL PROTEIN 6-RELATED"/>
    <property type="match status" value="1"/>
</dbReference>
<feature type="compositionally biased region" description="Polar residues" evidence="14">
    <location>
        <begin position="1"/>
        <end position="17"/>
    </location>
</feature>
<evidence type="ECO:0000256" key="2">
    <source>
        <dbReference type="ARBA" id="ARBA00008398"/>
    </source>
</evidence>
<dbReference type="FunFam" id="3.40.50.300:FF:000199">
    <property type="entry name" value="Origin recognition complex subunit 1"/>
    <property type="match status" value="1"/>
</dbReference>
<dbReference type="InterPro" id="IPR003593">
    <property type="entry name" value="AAA+_ATPase"/>
</dbReference>
<feature type="region of interest" description="Disordered" evidence="14">
    <location>
        <begin position="338"/>
        <end position="366"/>
    </location>
</feature>
<feature type="domain" description="BAH" evidence="16">
    <location>
        <begin position="211"/>
        <end position="334"/>
    </location>
</feature>
<dbReference type="InterPro" id="IPR041083">
    <property type="entry name" value="AAA_lid_10"/>
</dbReference>
<organism evidence="17 18">
    <name type="scientific">[Myrmecia] bisecta</name>
    <dbReference type="NCBI Taxonomy" id="41462"/>
    <lineage>
        <taxon>Eukaryota</taxon>
        <taxon>Viridiplantae</taxon>
        <taxon>Chlorophyta</taxon>
        <taxon>core chlorophytes</taxon>
        <taxon>Trebouxiophyceae</taxon>
        <taxon>Trebouxiales</taxon>
        <taxon>Trebouxiaceae</taxon>
        <taxon>Myrmecia</taxon>
    </lineage>
</organism>
<evidence type="ECO:0000256" key="9">
    <source>
        <dbReference type="ARBA" id="ARBA00022842"/>
    </source>
</evidence>
<keyword evidence="7" id="KW-0862">Zinc</keyword>
<gene>
    <name evidence="17" type="ORF">WJX72_009780</name>
</gene>
<comment type="caution">
    <text evidence="17">The sequence shown here is derived from an EMBL/GenBank/DDBJ whole genome shotgun (WGS) entry which is preliminary data.</text>
</comment>
<sequence length="862" mass="93589">MPTRGQAKTPSRSTRSAGTAAAAAAAEVKKTGTPKLTQQPLPYVKHKGRPPAPEPKGKVAAGTATRKPAATAAAKSAAKAKVKQTRKAAAKPGQQAKGRRGAESKPAAAKPAAGAKRPARQWLDKAVIDDTEFCVGDSAYVVMDPEAFADCDVDDDELETCYGCEEVAVEDDVLVECDKCLRGFHLGCARPALEDVPKGSWICQCCVAGEPLPAPKQTAKIAREQFGAGQLALVQILSFWKDGDDETVYFEGRWYTRPEETVTGRQKHHGPREVFLTQQVDENEAACLFRVCKVYLPAEFAAAPDGKYGGALSNDVYICEYEYDTVWQRFRRRKELTGEESDQDFAASDSEVYDSEDGDEKADGSFQPVYAPWMKAGLIPSKSMRKGQLPVQRRRGKAQGGDDWAGGKRQNIQGLGAAEIPEAARRGEGPPLAQARRLLTLTAPPRTMPCRESERAQVMKFVQDTLAGGNDALGRCLYVSGVPGTGKTATVLEVMRKLKRKVSAKELAPFQFVEINSLRLPSPQHAYTHLYEALTGQHLSPGSAVSALEEMFSTGARSGPGKQVTVVLVDEMDLLVTKKQTVLYNMFDWPMRKHSKLAVIGIANTMDLPERLLPRIASRLGGRRIAFQPYNKQQLEVIVKTRLEGVADVFCTRAIDYASRKVASVSGDVRRCLELCRRAAEVTEAELAAGAGQACTCERCRDTGAAGTAGTASTAAPVASTSGREGDAAGRQARLVQMKHIDAAIREMFNATHMQLMVNCCMLEKALLAALLQETRAKGRCDAILEPVNVRLQTMLQNGCEPAMCLGDVISAATRLGAKRLVLAESGSKRMRMKLSLNVPEDDLVHVLRNDETIPWLKNVNI</sequence>
<evidence type="ECO:0000259" key="15">
    <source>
        <dbReference type="PROSITE" id="PS50016"/>
    </source>
</evidence>
<dbReference type="SUPFAM" id="SSF52540">
    <property type="entry name" value="P-loop containing nucleoside triphosphate hydrolases"/>
    <property type="match status" value="1"/>
</dbReference>
<evidence type="ECO:0000256" key="14">
    <source>
        <dbReference type="SAM" id="MobiDB-lite"/>
    </source>
</evidence>
<dbReference type="InterPro" id="IPR019787">
    <property type="entry name" value="Znf_PHD-finger"/>
</dbReference>
<reference evidence="17 18" key="1">
    <citation type="journal article" date="2024" name="Nat. Commun.">
        <title>Phylogenomics reveals the evolutionary origins of lichenization in chlorophyte algae.</title>
        <authorList>
            <person name="Puginier C."/>
            <person name="Libourel C."/>
            <person name="Otte J."/>
            <person name="Skaloud P."/>
            <person name="Haon M."/>
            <person name="Grisel S."/>
            <person name="Petersen M."/>
            <person name="Berrin J.G."/>
            <person name="Delaux P.M."/>
            <person name="Dal Grande F."/>
            <person name="Keller J."/>
        </authorList>
    </citation>
    <scope>NUCLEOTIDE SEQUENCE [LARGE SCALE GENOMIC DNA]</scope>
    <source>
        <strain evidence="17 18">SAG 2043</strain>
    </source>
</reference>
<comment type="similarity">
    <text evidence="2 13">Belongs to the ORC1 family.</text>
</comment>
<evidence type="ECO:0000256" key="3">
    <source>
        <dbReference type="ARBA" id="ARBA00022705"/>
    </source>
</evidence>
<evidence type="ECO:0000259" key="16">
    <source>
        <dbReference type="PROSITE" id="PS51038"/>
    </source>
</evidence>
<keyword evidence="5 13" id="KW-0547">Nucleotide-binding</keyword>
<accession>A0AAW1R8I7</accession>
<evidence type="ECO:0000256" key="12">
    <source>
        <dbReference type="PROSITE-ProRule" id="PRU00146"/>
    </source>
</evidence>
<evidence type="ECO:0000256" key="8">
    <source>
        <dbReference type="ARBA" id="ARBA00022840"/>
    </source>
</evidence>
<feature type="region of interest" description="Disordered" evidence="14">
    <location>
        <begin position="385"/>
        <end position="409"/>
    </location>
</feature>
<dbReference type="GO" id="GO:0005524">
    <property type="term" value="F:ATP binding"/>
    <property type="evidence" value="ECO:0007669"/>
    <property type="project" value="UniProtKB-KW"/>
</dbReference>
<evidence type="ECO:0000256" key="7">
    <source>
        <dbReference type="ARBA" id="ARBA00022833"/>
    </source>
</evidence>
<dbReference type="InterPro" id="IPR011011">
    <property type="entry name" value="Znf_FYVE_PHD"/>
</dbReference>
<feature type="region of interest" description="Disordered" evidence="14">
    <location>
        <begin position="1"/>
        <end position="119"/>
    </location>
</feature>
<keyword evidence="4" id="KW-0479">Metal-binding</keyword>